<keyword evidence="2" id="KW-0732">Signal</keyword>
<evidence type="ECO:0008006" key="5">
    <source>
        <dbReference type="Google" id="ProtNLM"/>
    </source>
</evidence>
<keyword evidence="4" id="KW-1185">Reference proteome</keyword>
<evidence type="ECO:0000313" key="3">
    <source>
        <dbReference type="EMBL" id="PPQ69396.1"/>
    </source>
</evidence>
<evidence type="ECO:0000256" key="2">
    <source>
        <dbReference type="SAM" id="SignalP"/>
    </source>
</evidence>
<reference evidence="3 4" key="1">
    <citation type="journal article" date="2018" name="Evol. Lett.">
        <title>Horizontal gene cluster transfer increased hallucinogenic mushroom diversity.</title>
        <authorList>
            <person name="Reynolds H.T."/>
            <person name="Vijayakumar V."/>
            <person name="Gluck-Thaler E."/>
            <person name="Korotkin H.B."/>
            <person name="Matheny P.B."/>
            <person name="Slot J.C."/>
        </authorList>
    </citation>
    <scope>NUCLEOTIDE SEQUENCE [LARGE SCALE GENOMIC DNA]</scope>
    <source>
        <strain evidence="3 4">2629</strain>
    </source>
</reference>
<accession>A0A409VT82</accession>
<keyword evidence="1" id="KW-0175">Coiled coil</keyword>
<dbReference type="OrthoDB" id="3221235at2759"/>
<protein>
    <recommendedName>
        <fullName evidence="5">F-box domain-containing protein</fullName>
    </recommendedName>
</protein>
<organism evidence="3 4">
    <name type="scientific">Panaeolus cyanescens</name>
    <dbReference type="NCBI Taxonomy" id="181874"/>
    <lineage>
        <taxon>Eukaryota</taxon>
        <taxon>Fungi</taxon>
        <taxon>Dikarya</taxon>
        <taxon>Basidiomycota</taxon>
        <taxon>Agaricomycotina</taxon>
        <taxon>Agaricomycetes</taxon>
        <taxon>Agaricomycetidae</taxon>
        <taxon>Agaricales</taxon>
        <taxon>Agaricineae</taxon>
        <taxon>Galeropsidaceae</taxon>
        <taxon>Panaeolus</taxon>
    </lineage>
</organism>
<dbReference type="EMBL" id="NHTK01005986">
    <property type="protein sequence ID" value="PPQ69396.1"/>
    <property type="molecule type" value="Genomic_DNA"/>
</dbReference>
<proteinExistence type="predicted"/>
<name>A0A409VT82_9AGAR</name>
<sequence>MAFRSIFVALGICAPLAFAGSAALTPRQSLSIPSSCIVTCAPVTGIIFTPQDCDLIPEMCCPSHDMLQLVSCYHCFSSDAAAITGKHPDNTRNQGIVDHIVNSCHAQGFRIDLTMAQITLPGQNLHRPGVHAIPIPTTTSTYHVPPKPHPTFTSYPVHHTSTPAFIPSTGFSSPPPPPATTFISSQTNLNNNTGAALRKEARVISVSFLLISGIILSVLTSVQCVLAPVPPTSPRGSGQQETRLKGTVRQSTRYSSELTLWLQPSFSGKPILIIEEYRGQAVSKNLTTITLPTTLVDLLSHNDPLTNLQSSCVSNFEDTISQNFLLNAEQKDKVVQQIQRLQEELSALAVSRERLERQSFICKLVRSPFRRLPEDIIYHIIKQCPQNYPEDALVFSPRTHIPTLLAQVSSIWRASVFRQSSLWRKISINSSHWKAKPLEVERRLDLFTTLSVPGGGISLNLLSRYDDNDDDDVQQEADLHSALDWILHTWPHSHSINQLNLRLVSPAAVVKFLQNARPGKCSFQTLQFIIPDYYSDVSDETVTWIALTSMLQCLPHVQHFSISYCEAWRFSDITSWINGAQASSNPWSQLTTLYLDDGLMNVLEWYALLKACSRLVRARICVYAADSGVNGTYHPLPGTRVTHNFLESLFIQLCEPSDVPSNSPESVCSVIFIGTSFPKLKVLRAYWEDDYDEGDASHQSLNCLQGVFPVLEELHLRKPYFIPLTWAGFFPLILAVPTVTTFSIALNFDLLSEFVGFLQANHGPFPRLAHLSLVFQDPVYLSKIEEKKRAICELMLDIRRWYSRVTMNRGNGLDSDVESSMKIQFFWHEGQEKRSLFDTREFSKSLQELCGQEQGVPIVVECAGDQPTRYEVLFGGDLFRELYFS</sequence>
<evidence type="ECO:0000313" key="4">
    <source>
        <dbReference type="Proteomes" id="UP000284842"/>
    </source>
</evidence>
<comment type="caution">
    <text evidence="3">The sequence shown here is derived from an EMBL/GenBank/DDBJ whole genome shotgun (WGS) entry which is preliminary data.</text>
</comment>
<dbReference type="InParanoid" id="A0A409VT82"/>
<dbReference type="AlphaFoldDB" id="A0A409VT82"/>
<evidence type="ECO:0000256" key="1">
    <source>
        <dbReference type="SAM" id="Coils"/>
    </source>
</evidence>
<feature type="chain" id="PRO_5019086627" description="F-box domain-containing protein" evidence="2">
    <location>
        <begin position="20"/>
        <end position="885"/>
    </location>
</feature>
<feature type="coiled-coil region" evidence="1">
    <location>
        <begin position="331"/>
        <end position="358"/>
    </location>
</feature>
<feature type="signal peptide" evidence="2">
    <location>
        <begin position="1"/>
        <end position="19"/>
    </location>
</feature>
<dbReference type="Proteomes" id="UP000284842">
    <property type="component" value="Unassembled WGS sequence"/>
</dbReference>
<gene>
    <name evidence="3" type="ORF">CVT24_001665</name>
</gene>